<keyword evidence="2" id="KW-1185">Reference proteome</keyword>
<evidence type="ECO:0000313" key="1">
    <source>
        <dbReference type="EMBL" id="GCE25671.1"/>
    </source>
</evidence>
<comment type="caution">
    <text evidence="1">The sequence shown here is derived from an EMBL/GenBank/DDBJ whole genome shotgun (WGS) entry which is preliminary data.</text>
</comment>
<gene>
    <name evidence="1" type="ORF">KDA_11550</name>
</gene>
<sequence>MPLPRFTYDHAQARGCTCFVQHEYVFEGHFLRELEQGQALPLRELVAGASLAATWVVGIDGSKCIGHQLSH</sequence>
<dbReference type="EMBL" id="BIFT01000001">
    <property type="protein sequence ID" value="GCE25671.1"/>
    <property type="molecule type" value="Genomic_DNA"/>
</dbReference>
<evidence type="ECO:0000313" key="2">
    <source>
        <dbReference type="Proteomes" id="UP000287171"/>
    </source>
</evidence>
<name>A0A402B2U3_9CHLR</name>
<protein>
    <submittedName>
        <fullName evidence="1">Uncharacterized protein</fullName>
    </submittedName>
</protein>
<proteinExistence type="predicted"/>
<accession>A0A402B2U3</accession>
<dbReference type="AlphaFoldDB" id="A0A402B2U3"/>
<dbReference type="Proteomes" id="UP000287171">
    <property type="component" value="Unassembled WGS sequence"/>
</dbReference>
<reference evidence="2" key="1">
    <citation type="submission" date="2018-12" db="EMBL/GenBank/DDBJ databases">
        <title>Tengunoibacter tsumagoiensis gen. nov., sp. nov., Dictyobacter kobayashii sp. nov., D. alpinus sp. nov., and D. joshuensis sp. nov. and description of Dictyobacteraceae fam. nov. within the order Ktedonobacterales isolated from Tengu-no-mugimeshi.</title>
        <authorList>
            <person name="Wang C.M."/>
            <person name="Zheng Y."/>
            <person name="Sakai Y."/>
            <person name="Toyoda A."/>
            <person name="Minakuchi Y."/>
            <person name="Abe K."/>
            <person name="Yokota A."/>
            <person name="Yabe S."/>
        </authorList>
    </citation>
    <scope>NUCLEOTIDE SEQUENCE [LARGE SCALE GENOMIC DNA]</scope>
    <source>
        <strain evidence="2">Uno16</strain>
    </source>
</reference>
<organism evidence="1 2">
    <name type="scientific">Dictyobacter alpinus</name>
    <dbReference type="NCBI Taxonomy" id="2014873"/>
    <lineage>
        <taxon>Bacteria</taxon>
        <taxon>Bacillati</taxon>
        <taxon>Chloroflexota</taxon>
        <taxon>Ktedonobacteria</taxon>
        <taxon>Ktedonobacterales</taxon>
        <taxon>Dictyobacteraceae</taxon>
        <taxon>Dictyobacter</taxon>
    </lineage>
</organism>